<accession>A0ABW4AXY9</accession>
<name>A0ABW4AXY9_9GAMM</name>
<organism evidence="2 3">
    <name type="scientific">Rhodanobacter aciditrophus</name>
    <dbReference type="NCBI Taxonomy" id="1623218"/>
    <lineage>
        <taxon>Bacteria</taxon>
        <taxon>Pseudomonadati</taxon>
        <taxon>Pseudomonadota</taxon>
        <taxon>Gammaproteobacteria</taxon>
        <taxon>Lysobacterales</taxon>
        <taxon>Rhodanobacteraceae</taxon>
        <taxon>Rhodanobacter</taxon>
    </lineage>
</organism>
<evidence type="ECO:0000313" key="2">
    <source>
        <dbReference type="EMBL" id="MFD1382557.1"/>
    </source>
</evidence>
<proteinExistence type="predicted"/>
<protein>
    <submittedName>
        <fullName evidence="2">Uncharacterized protein</fullName>
    </submittedName>
</protein>
<comment type="caution">
    <text evidence="2">The sequence shown here is derived from an EMBL/GenBank/DDBJ whole genome shotgun (WGS) entry which is preliminary data.</text>
</comment>
<dbReference type="RefSeq" id="WP_377365647.1">
    <property type="nucleotide sequence ID" value="NZ_JBHTMN010000004.1"/>
</dbReference>
<reference evidence="3" key="1">
    <citation type="journal article" date="2019" name="Int. J. Syst. Evol. Microbiol.">
        <title>The Global Catalogue of Microorganisms (GCM) 10K type strain sequencing project: providing services to taxonomists for standard genome sequencing and annotation.</title>
        <authorList>
            <consortium name="The Broad Institute Genomics Platform"/>
            <consortium name="The Broad Institute Genome Sequencing Center for Infectious Disease"/>
            <person name="Wu L."/>
            <person name="Ma J."/>
        </authorList>
    </citation>
    <scope>NUCLEOTIDE SEQUENCE [LARGE SCALE GENOMIC DNA]</scope>
    <source>
        <strain evidence="3">JCM 30774</strain>
    </source>
</reference>
<dbReference type="EMBL" id="JBHTMN010000004">
    <property type="protein sequence ID" value="MFD1382557.1"/>
    <property type="molecule type" value="Genomic_DNA"/>
</dbReference>
<gene>
    <name evidence="2" type="ORF">ACFQ45_04225</name>
</gene>
<keyword evidence="3" id="KW-1185">Reference proteome</keyword>
<feature type="region of interest" description="Disordered" evidence="1">
    <location>
        <begin position="27"/>
        <end position="51"/>
    </location>
</feature>
<feature type="compositionally biased region" description="Basic residues" evidence="1">
    <location>
        <begin position="42"/>
        <end position="51"/>
    </location>
</feature>
<evidence type="ECO:0000256" key="1">
    <source>
        <dbReference type="SAM" id="MobiDB-lite"/>
    </source>
</evidence>
<evidence type="ECO:0000313" key="3">
    <source>
        <dbReference type="Proteomes" id="UP001597059"/>
    </source>
</evidence>
<dbReference type="Proteomes" id="UP001597059">
    <property type="component" value="Unassembled WGS sequence"/>
</dbReference>
<sequence>MFEFTLFIVAIVGAFVMVRSLADYASQPKMKAQPIKVEKQKTTRRPNKRYP</sequence>